<dbReference type="CDD" id="cd16631">
    <property type="entry name" value="mRING-HC-C4C4_RBR_HOIP"/>
    <property type="match status" value="1"/>
</dbReference>
<evidence type="ECO:0000256" key="9">
    <source>
        <dbReference type="SAM" id="MobiDB-lite"/>
    </source>
</evidence>
<accession>A0A979FWT6</accession>
<feature type="compositionally biased region" description="Basic residues" evidence="9">
    <location>
        <begin position="525"/>
        <end position="535"/>
    </location>
</feature>
<feature type="compositionally biased region" description="Basic and acidic residues" evidence="9">
    <location>
        <begin position="2538"/>
        <end position="2560"/>
    </location>
</feature>
<keyword evidence="7" id="KW-0862">Zinc</keyword>
<evidence type="ECO:0000313" key="14">
    <source>
        <dbReference type="RefSeq" id="XP_047740802.1"/>
    </source>
</evidence>
<feature type="compositionally biased region" description="Acidic residues" evidence="9">
    <location>
        <begin position="960"/>
        <end position="970"/>
    </location>
</feature>
<comment type="similarity">
    <text evidence="1">Belongs to the RBR family.</text>
</comment>
<feature type="region of interest" description="Disordered" evidence="9">
    <location>
        <begin position="3383"/>
        <end position="3414"/>
    </location>
</feature>
<keyword evidence="4" id="KW-0677">Repeat</keyword>
<feature type="compositionally biased region" description="Polar residues" evidence="9">
    <location>
        <begin position="132"/>
        <end position="142"/>
    </location>
</feature>
<evidence type="ECO:0000256" key="5">
    <source>
        <dbReference type="ARBA" id="ARBA00022771"/>
    </source>
</evidence>
<feature type="region of interest" description="Disordered" evidence="9">
    <location>
        <begin position="2520"/>
        <end position="2607"/>
    </location>
</feature>
<feature type="domain" description="RING-type" evidence="12">
    <location>
        <begin position="3128"/>
        <end position="3363"/>
    </location>
</feature>
<evidence type="ECO:0000259" key="10">
    <source>
        <dbReference type="PROSITE" id="PS50089"/>
    </source>
</evidence>
<feature type="compositionally biased region" description="Low complexity" evidence="9">
    <location>
        <begin position="2900"/>
        <end position="2911"/>
    </location>
</feature>
<feature type="region of interest" description="Disordered" evidence="9">
    <location>
        <begin position="2259"/>
        <end position="2283"/>
    </location>
</feature>
<feature type="region of interest" description="Disordered" evidence="9">
    <location>
        <begin position="875"/>
        <end position="1164"/>
    </location>
</feature>
<feature type="region of interest" description="Disordered" evidence="9">
    <location>
        <begin position="2304"/>
        <end position="2346"/>
    </location>
</feature>
<dbReference type="GO" id="GO:0071797">
    <property type="term" value="C:LUBAC complex"/>
    <property type="evidence" value="ECO:0007669"/>
    <property type="project" value="InterPro"/>
</dbReference>
<dbReference type="InterPro" id="IPR044066">
    <property type="entry name" value="TRIAD_supradom"/>
</dbReference>
<feature type="domain" description="RanBP2-type" evidence="11">
    <location>
        <begin position="835"/>
        <end position="870"/>
    </location>
</feature>
<dbReference type="InterPro" id="IPR047540">
    <property type="entry name" value="BRcat_RBR_RNF31-like"/>
</dbReference>
<feature type="compositionally biased region" description="Polar residues" evidence="9">
    <location>
        <begin position="1408"/>
        <end position="1422"/>
    </location>
</feature>
<feature type="compositionally biased region" description="Polar residues" evidence="9">
    <location>
        <begin position="2494"/>
        <end position="2503"/>
    </location>
</feature>
<protein>
    <submittedName>
        <fullName evidence="14">E3 ubiquitin-protein ligase lubel</fullName>
    </submittedName>
</protein>
<dbReference type="Gene3D" id="6.10.140.1100">
    <property type="match status" value="1"/>
</dbReference>
<feature type="compositionally biased region" description="Polar residues" evidence="9">
    <location>
        <begin position="2329"/>
        <end position="2339"/>
    </location>
</feature>
<dbReference type="SUPFAM" id="SSF57850">
    <property type="entry name" value="RING/U-box"/>
    <property type="match status" value="3"/>
</dbReference>
<feature type="compositionally biased region" description="Polar residues" evidence="9">
    <location>
        <begin position="2378"/>
        <end position="2413"/>
    </location>
</feature>
<feature type="compositionally biased region" description="Basic and acidic residues" evidence="9">
    <location>
        <begin position="2828"/>
        <end position="2841"/>
    </location>
</feature>
<feature type="region of interest" description="Disordered" evidence="9">
    <location>
        <begin position="462"/>
        <end position="484"/>
    </location>
</feature>
<dbReference type="Gene3D" id="3.30.40.10">
    <property type="entry name" value="Zinc/RING finger domain, C3HC4 (zinc finger)"/>
    <property type="match status" value="1"/>
</dbReference>
<feature type="region of interest" description="Disordered" evidence="9">
    <location>
        <begin position="1320"/>
        <end position="1472"/>
    </location>
</feature>
<dbReference type="GO" id="GO:0008270">
    <property type="term" value="F:zinc ion binding"/>
    <property type="evidence" value="ECO:0007669"/>
    <property type="project" value="UniProtKB-KW"/>
</dbReference>
<feature type="compositionally biased region" description="Basic and acidic residues" evidence="9">
    <location>
        <begin position="1047"/>
        <end position="1067"/>
    </location>
</feature>
<dbReference type="GO" id="GO:0070530">
    <property type="term" value="F:K63-linked polyubiquitin modification-dependent protein binding"/>
    <property type="evidence" value="ECO:0007669"/>
    <property type="project" value="TreeGrafter"/>
</dbReference>
<feature type="region of interest" description="Disordered" evidence="9">
    <location>
        <begin position="2647"/>
        <end position="2681"/>
    </location>
</feature>
<dbReference type="InterPro" id="IPR001841">
    <property type="entry name" value="Znf_RING"/>
</dbReference>
<feature type="compositionally biased region" description="Basic residues" evidence="9">
    <location>
        <begin position="1002"/>
        <end position="1011"/>
    </location>
</feature>
<dbReference type="GO" id="GO:0061630">
    <property type="term" value="F:ubiquitin protein ligase activity"/>
    <property type="evidence" value="ECO:0007669"/>
    <property type="project" value="TreeGrafter"/>
</dbReference>
<dbReference type="GeneID" id="108682385"/>
<feature type="compositionally biased region" description="Basic and acidic residues" evidence="9">
    <location>
        <begin position="463"/>
        <end position="476"/>
    </location>
</feature>
<feature type="compositionally biased region" description="Low complexity" evidence="9">
    <location>
        <begin position="1090"/>
        <end position="1100"/>
    </location>
</feature>
<dbReference type="PANTHER" id="PTHR16004">
    <property type="entry name" value="RING FINGER PROTEIN 31-RELATED"/>
    <property type="match status" value="1"/>
</dbReference>
<feature type="region of interest" description="Disordered" evidence="9">
    <location>
        <begin position="2043"/>
        <end position="2152"/>
    </location>
</feature>
<gene>
    <name evidence="14" type="primary">LOC108682385</name>
</gene>
<evidence type="ECO:0000256" key="8">
    <source>
        <dbReference type="PROSITE-ProRule" id="PRU00322"/>
    </source>
</evidence>
<dbReference type="InterPro" id="IPR041031">
    <property type="entry name" value="RNF31_C"/>
</dbReference>
<feature type="region of interest" description="Disordered" evidence="9">
    <location>
        <begin position="506"/>
        <end position="538"/>
    </location>
</feature>
<dbReference type="InterPro" id="IPR047543">
    <property type="entry name" value="Bbox1_RNF31-like"/>
</dbReference>
<dbReference type="InterPro" id="IPR047542">
    <property type="entry name" value="Rcat_RBR_RNF31-like"/>
</dbReference>
<dbReference type="InterPro" id="IPR036443">
    <property type="entry name" value="Znf_RanBP2_sf"/>
</dbReference>
<feature type="compositionally biased region" description="Acidic residues" evidence="9">
    <location>
        <begin position="899"/>
        <end position="910"/>
    </location>
</feature>
<dbReference type="GO" id="GO:1990450">
    <property type="term" value="F:linear polyubiquitin binding"/>
    <property type="evidence" value="ECO:0007669"/>
    <property type="project" value="TreeGrafter"/>
</dbReference>
<feature type="compositionally biased region" description="Low complexity" evidence="9">
    <location>
        <begin position="2759"/>
        <end position="2768"/>
    </location>
</feature>
<feature type="region of interest" description="Disordered" evidence="9">
    <location>
        <begin position="2365"/>
        <end position="2505"/>
    </location>
</feature>
<feature type="compositionally biased region" description="Polar residues" evidence="9">
    <location>
        <begin position="2057"/>
        <end position="2067"/>
    </location>
</feature>
<dbReference type="OrthoDB" id="9978677at2759"/>
<dbReference type="InterPro" id="IPR001876">
    <property type="entry name" value="Znf_RanBP2"/>
</dbReference>
<feature type="compositionally biased region" description="Basic and acidic residues" evidence="9">
    <location>
        <begin position="1112"/>
        <end position="1122"/>
    </location>
</feature>
<dbReference type="PROSITE" id="PS50199">
    <property type="entry name" value="ZF_RANBP2_2"/>
    <property type="match status" value="1"/>
</dbReference>
<dbReference type="InterPro" id="IPR002867">
    <property type="entry name" value="IBR_dom"/>
</dbReference>
<dbReference type="Pfam" id="PF18091">
    <property type="entry name" value="E3_UbLigase_RBR"/>
    <property type="match status" value="1"/>
</dbReference>
<feature type="compositionally biased region" description="Low complexity" evidence="9">
    <location>
        <begin position="2305"/>
        <end position="2320"/>
    </location>
</feature>
<dbReference type="GO" id="GO:0036435">
    <property type="term" value="F:K48-linked polyubiquitin modification-dependent protein binding"/>
    <property type="evidence" value="ECO:0007669"/>
    <property type="project" value="TreeGrafter"/>
</dbReference>
<evidence type="ECO:0000259" key="11">
    <source>
        <dbReference type="PROSITE" id="PS50199"/>
    </source>
</evidence>
<feature type="region of interest" description="Disordered" evidence="9">
    <location>
        <begin position="253"/>
        <end position="278"/>
    </location>
</feature>
<feature type="region of interest" description="Disordered" evidence="9">
    <location>
        <begin position="2733"/>
        <end position="2977"/>
    </location>
</feature>
<organism evidence="13 14">
    <name type="scientific">Hyalella azteca</name>
    <name type="common">Amphipod</name>
    <dbReference type="NCBI Taxonomy" id="294128"/>
    <lineage>
        <taxon>Eukaryota</taxon>
        <taxon>Metazoa</taxon>
        <taxon>Ecdysozoa</taxon>
        <taxon>Arthropoda</taxon>
        <taxon>Crustacea</taxon>
        <taxon>Multicrustacea</taxon>
        <taxon>Malacostraca</taxon>
        <taxon>Eumalacostraca</taxon>
        <taxon>Peracarida</taxon>
        <taxon>Amphipoda</taxon>
        <taxon>Senticaudata</taxon>
        <taxon>Talitrida</taxon>
        <taxon>Talitroidea</taxon>
        <taxon>Hyalellidae</taxon>
        <taxon>Hyalella</taxon>
    </lineage>
</organism>
<dbReference type="CDD" id="cd20337">
    <property type="entry name" value="BRcat_RBR_HOIP"/>
    <property type="match status" value="1"/>
</dbReference>
<dbReference type="Proteomes" id="UP000694843">
    <property type="component" value="Unplaced"/>
</dbReference>
<evidence type="ECO:0000256" key="7">
    <source>
        <dbReference type="ARBA" id="ARBA00022833"/>
    </source>
</evidence>
<keyword evidence="2" id="KW-0808">Transferase</keyword>
<feature type="compositionally biased region" description="Basic residues" evidence="9">
    <location>
        <begin position="942"/>
        <end position="951"/>
    </location>
</feature>
<feature type="region of interest" description="Disordered" evidence="9">
    <location>
        <begin position="1"/>
        <end position="26"/>
    </location>
</feature>
<sequence length="3501" mass="384844">MPLKFMRRLPGSGDNRRHKDDPDYEEVGPVTIHLKHTPDGRGDGKHCEVCGSAQAAVRCDNCSGQVFCCACDEVFHRHPRRTQHHRKAMEGVRPPLPPKVLEGGREVPPPQPPPRRNKRSFLGGGGLRKDQQLSTSLASLRQDSIERSPLTKPPAPPPPVRRTELLYSQAHKKSTSGSSEGPTSEGGGLMGSLKRFMGSRPLPAPPLGGVSNGGGEVHSNLIRSITSPDLANSQSESVLAVAIPQTVVDLNTEDARRGRAPQYPALPRPPASSAGGTGADCDNHPPCARLLLNHYNLYTRMWLSKSSSYKQEPHVSAPQKLPTEMWLPSNARNPEPIEEALDEDGAYLHEKPSYLTTAPPPITITGNYPSAGFPSQSYHYSYSDGGYCSGEASVGYPPIMYDLRHGYSSAMYPTAGCSRGIQKSASCSFVPYSSSYYYSFYNYTSYPQVCTEESEEQSVDVAKNSEESLVRPEGENGLRSPVPSSCSFDVSGLHPTREDEEIALKGRKKYGEESLKPDTSLPAVIRRRNRNRRKQNAQSMIDVGASWDSANRHRSQSVSEEQWMQNMQPTTHSMSTTHSVPTTPQVLQEQPFVNPRSRFNSAQSIAGGKINSTPSRGGRGMTSSTSVCDLNTMQLQQQQLPLPFQPQQHPHQLVPRMGSMHPSGSFQQLNLVPYSGGMIWAPQCDMCHGPTPMYPPPIPTHGMKRAASNLSMNMSSAGSDVSGYPWQPHMHHHMPHPMYPGYYPPPPPPPPNIMQGSMQGSTISIPDSMAVFSKVSSSPAASVRSSSRRSHNSSKSRSFSQADLSRRTRSSHRSDSDHTSSTSPSADDDIINSSRPGYPGSVLAWQCDHCTFINQAGSRVCGMCSKTQAAMAQARNHLKKATERRRSEHRRFSSRRNEQDEEDLEPSDYENEGKNNSHQTHHNGREHRRERSSKLSTASRSSSKKKLRRRAGSSGSASDVVDDLEPSDYENEGKNNSHQTHHNGREHRRERSSKLSTASRSSSKKKLRRRAGSSGSASDVVDDLERQLSDVKISQSRSADFDGMSSRYKERERERDRERGYRRREGLSGRVKSRSKIASERLSRTPGHPSPDSQSAQSSPREPSPADEEVFEKEQIGEKKESNNSNSNDATLVGPGNSDKTILATEQRSPDAENRVRKSNLISRASTPGPVVEIQHAEVQIITSNEAVEILRPLSTKQSDHLVVQKPKEKSPSPFHLDVEEISFANTLDDVATMGTNEVADIDPSMDERPFSALPPIEEPHPETPCVQYAEPLSDHEDLKEIALVSEHENFTGEKANSSSIKVEDVFEEIIRNDLSEDIRNKETNEANAVTSPIEKLETKSSNLEENSEFNLREEPSFESVTAPHLPNEQEMNDLKEKVDDVSQYVSRDVLLLPTKTSSPQETRRPTRSYSNGSTDDVQQRPSSSIGSSAGFGGIPYDRQHTPLSFSSSDAAFYSPDDSQDEFVDDTASSRPEDINHMLQTLVVAVGDEELVTALESLKAATDQRRASRETIKSSVDDLPFSSEEPLEETSDVSAASPLDKTLRHSEEDHEDQDVSAGFRTKSPEGGYVSSDVYEGLTFQDALSGHNDVRPLQKSASDQMLLRGAKKPAEEPSPKAPRRAVGDIEDRYLTVEELITKRKQEAMKKDGLELVQVLREAERAGYRAEEVSAALPVCGDKGPLAWLMENWWHMVHTVVSLASTYGREKKENNIGQISEEEARAALRAHKGNIWAAVTESLEQRQHKFAELTARGNFSAQDVASALQANAGDLEAAYAELLRMRGDAAAVDGDNEEENDDAEIDEGPSEMYSNISHQDIPLGEYQLARNKHDEDASIYSNIVSTANSDLVSKTEALLQEIENEAPLLSKELKLKIVRAILDEEPDLENSERHQIDSEDESTIEELLAREQNPTFYEYFTAVDLDEYGEEQRTPEEDSGDDRSGVPADEASELFFETANSTTTTQLVTAPDHGEVGDATTLSAEQINSTQTMAAEEMLYVRKEDVTVHSIETISPQSSLSGSKFQEAVENNHMEIGKAVNLTAAASYSPKSSLDKKIAPKIPTTSLGPTPYQQPVPENFIPSVESGLKDRSSPAVTYRKKKQPPSELSENKGNNDNNGNQILPEKSENLTKQPTEARSSLTFETSSSEEDESVSVTTGRLSLTLSHSSGKDRAIDVMAATVEKEEVTTDLNLKSKLPATKTATKLNIANIRKSDIRHIAQLEERENNMAATQAAAMKSTSYSAGKGKISVGEKNYSSIADGSRSTAVDDASSIPVEGDLPSSVKGAEISPIIEGTSPLIEEGIQSHVEEGNSSNIGENNSSVVEELPSSPIAGDSSSLTASQTKPAPVKKASSIIGKAIAKAMARESSVREAVYSPEPEESSRGSTPASTTLESTIASSFLESGGSTPISVSPRSTPDLQEEATRAAAAGEVDSEDDDLLRSLDTIPEEVYSPEPEESSRGSTPASTIIGEVDSEDDDLLRSLDTIPEEEEMSERTESGRVQSRSSARNFKLPFSATSIVRLLTPSILRTKDKTPKPLPSPEPSRKEPALHQEQKFTNHHQDTTYESRTSGDIVMPDGDSESYKDTKLTDRSDGSDSSTPRVLEAEGYDESSSLIQPSSSYIIEGLGWTSSDGIDGTGCTSSSVFDRASADVDANMSPNGKAGAELPPADEEPKKTAAGGGGRPDVNVYYNDTAIKANTEAHAETIKVDQNDYESMYSIRRELDSLLKSSSQVSLKIESLGVRKTEPGPLKDPSAFKDLKKSSPKVPSSPASVKKPETTPEELNSEDREASTSGAQLLAEENINTVKRSPKNANKSKKTEETSQSKSPNGPEEVEKISISVRERKIYGPVSTKPKVITDGKAAQNKKLSDTVNETQPLNGDPSNLTRTSNIIRSPKVLAKRTSKESSASDSNESASIPTVKAKTPGVSLGNRPQVSLQESETSAFSTPAPSNEQHSSQVQVKIASSEESDEDENLAPAQGVSVQRHQLLSNLLDKLEDLRGREPDHLEVQALKQQVSDIKKSLQSQLQEGEGLEQTTDAQKMQQEGTPTITVEAADDGGAATAIATPRTAEETSEYEQLRFDRTVRRLLAEGQAGSYEKAELAAQLLTFSFDEEDSIAAAQECSSIYGALHFLQQECELCAEKYPMRKMVSMLYCTHRCCMDCAKTYFTYQIKTKNIRELRCPFCNEPNLDTVEESATEYFNHLDILLKSIVDADTHELFQRKLRDLSLMSDPNFRWCNKCSSGFIANPRARKLICPDCRDVTCAHCRLPWEEQHEGISCDAFAKWKHENDPEAQAQGVAKHLAENGITCPKCRFQYSLAKGGCMHFTCSECKYEFCSGCGQPFRQGARCPVGPYCERLGLHAHHPRNCLFYLRDKEPPQLQQLLKENNIPFDTEPRDDDTHGGADTQRRQCQVPEQKETPDGLVDDICGRSVLQGNAGLCRLHYVEYLVEKINSHHLDPVIIFDEADLRVCLRRNGKAVPVRRWESEKLYRDKLIKLIKEQLPLS</sequence>
<feature type="region of interest" description="Disordered" evidence="9">
    <location>
        <begin position="1240"/>
        <end position="1268"/>
    </location>
</feature>
<keyword evidence="6" id="KW-0833">Ubl conjugation pathway</keyword>
<dbReference type="SMART" id="SM00647">
    <property type="entry name" value="IBR"/>
    <property type="match status" value="1"/>
</dbReference>
<feature type="domain" description="RING-type" evidence="10">
    <location>
        <begin position="3132"/>
        <end position="3181"/>
    </location>
</feature>
<evidence type="ECO:0000256" key="3">
    <source>
        <dbReference type="ARBA" id="ARBA00022723"/>
    </source>
</evidence>
<dbReference type="InterPro" id="IPR047541">
    <property type="entry name" value="RNF31_RBR_mRING-HC-like"/>
</dbReference>
<feature type="region of interest" description="Disordered" evidence="9">
    <location>
        <begin position="82"/>
        <end position="202"/>
    </location>
</feature>
<dbReference type="Gene3D" id="1.10.8.10">
    <property type="entry name" value="DNA helicase RuvA subunit, C-terminal domain"/>
    <property type="match status" value="1"/>
</dbReference>
<feature type="compositionally biased region" description="Low complexity" evidence="9">
    <location>
        <begin position="2437"/>
        <end position="2448"/>
    </location>
</feature>
<dbReference type="PROSITE" id="PS50089">
    <property type="entry name" value="ZF_RING_2"/>
    <property type="match status" value="1"/>
</dbReference>
<feature type="compositionally biased region" description="Low complexity" evidence="9">
    <location>
        <begin position="3018"/>
        <end position="3030"/>
    </location>
</feature>
<feature type="region of interest" description="Disordered" evidence="9">
    <location>
        <begin position="1502"/>
        <end position="1567"/>
    </location>
</feature>
<dbReference type="Pfam" id="PF16678">
    <property type="entry name" value="UBA_HOIP"/>
    <property type="match status" value="1"/>
</dbReference>
<keyword evidence="13" id="KW-1185">Reference proteome</keyword>
<dbReference type="PROSITE" id="PS01358">
    <property type="entry name" value="ZF_RANBP2_1"/>
    <property type="match status" value="1"/>
</dbReference>
<feature type="compositionally biased region" description="Low complexity" evidence="9">
    <location>
        <begin position="2105"/>
        <end position="2114"/>
    </location>
</feature>
<evidence type="ECO:0000313" key="13">
    <source>
        <dbReference type="Proteomes" id="UP000694843"/>
    </source>
</evidence>
<dbReference type="InterPro" id="IPR026254">
    <property type="entry name" value="RNF31-like"/>
</dbReference>
<evidence type="ECO:0000256" key="4">
    <source>
        <dbReference type="ARBA" id="ARBA00022737"/>
    </source>
</evidence>
<feature type="compositionally biased region" description="Basic and acidic residues" evidence="9">
    <location>
        <begin position="1502"/>
        <end position="1516"/>
    </location>
</feature>
<evidence type="ECO:0000256" key="2">
    <source>
        <dbReference type="ARBA" id="ARBA00022679"/>
    </source>
</evidence>
<feature type="region of interest" description="Disordered" evidence="9">
    <location>
        <begin position="3018"/>
        <end position="3039"/>
    </location>
</feature>
<proteinExistence type="inferred from homology"/>
<feature type="compositionally biased region" description="Polar residues" evidence="9">
    <location>
        <begin position="1138"/>
        <end position="1147"/>
    </location>
</feature>
<evidence type="ECO:0000256" key="6">
    <source>
        <dbReference type="ARBA" id="ARBA00022786"/>
    </source>
</evidence>
<dbReference type="CDD" id="cd20351">
    <property type="entry name" value="Rcat_RBR_HOIP"/>
    <property type="match status" value="1"/>
</dbReference>
<feature type="compositionally biased region" description="Polar residues" evidence="9">
    <location>
        <begin position="2865"/>
        <end position="2887"/>
    </location>
</feature>
<dbReference type="InterPro" id="IPR032065">
    <property type="entry name" value="RNF31-UBA"/>
</dbReference>
<feature type="compositionally biased region" description="Basic and acidic residues" evidence="9">
    <location>
        <begin position="2576"/>
        <end position="2589"/>
    </location>
</feature>
<reference evidence="14" key="1">
    <citation type="submission" date="2025-08" db="UniProtKB">
        <authorList>
            <consortium name="RefSeq"/>
        </authorList>
    </citation>
    <scope>IDENTIFICATION</scope>
    <source>
        <tissue evidence="14">Whole organism</tissue>
    </source>
</reference>
<dbReference type="OMA" id="NNSHQTH"/>
<dbReference type="Pfam" id="PF22191">
    <property type="entry name" value="IBR_1"/>
    <property type="match status" value="1"/>
</dbReference>
<feature type="compositionally biased region" description="Acidic residues" evidence="9">
    <location>
        <begin position="1788"/>
        <end position="1803"/>
    </location>
</feature>
<feature type="compositionally biased region" description="Basic and acidic residues" evidence="9">
    <location>
        <begin position="3394"/>
        <end position="3404"/>
    </location>
</feature>
<dbReference type="PROSITE" id="PS51873">
    <property type="entry name" value="TRIAD"/>
    <property type="match status" value="1"/>
</dbReference>
<dbReference type="InterPro" id="IPR013083">
    <property type="entry name" value="Znf_RING/FYVE/PHD"/>
</dbReference>
<keyword evidence="3" id="KW-0479">Metal-binding</keyword>
<keyword evidence="5 8" id="KW-0863">Zinc-finger</keyword>
<evidence type="ECO:0000259" key="12">
    <source>
        <dbReference type="PROSITE" id="PS51873"/>
    </source>
</evidence>
<dbReference type="SUPFAM" id="SSF90209">
    <property type="entry name" value="Ran binding protein zinc finger-like"/>
    <property type="match status" value="1"/>
</dbReference>
<feature type="region of interest" description="Disordered" evidence="9">
    <location>
        <begin position="778"/>
        <end position="834"/>
    </location>
</feature>
<feature type="compositionally biased region" description="Pro residues" evidence="9">
    <location>
        <begin position="151"/>
        <end position="160"/>
    </location>
</feature>
<name>A0A979FWT6_HYAAZ</name>
<dbReference type="Pfam" id="PF01485">
    <property type="entry name" value="IBR"/>
    <property type="match status" value="1"/>
</dbReference>
<dbReference type="Gene3D" id="2.30.30.380">
    <property type="entry name" value="Zn-finger domain of Sec23/24"/>
    <property type="match status" value="1"/>
</dbReference>
<dbReference type="KEGG" id="hazt:108682385"/>
<dbReference type="RefSeq" id="XP_047740802.1">
    <property type="nucleotide sequence ID" value="XM_047884846.1"/>
</dbReference>
<feature type="compositionally biased region" description="Polar residues" evidence="9">
    <location>
        <begin position="2926"/>
        <end position="2955"/>
    </location>
</feature>
<dbReference type="PANTHER" id="PTHR16004:SF2">
    <property type="entry name" value="E3 UBIQUITIN-PROTEIN LIGASE LUBEL"/>
    <property type="match status" value="1"/>
</dbReference>
<feature type="region of interest" description="Disordered" evidence="9">
    <location>
        <begin position="1784"/>
        <end position="1808"/>
    </location>
</feature>
<evidence type="ECO:0000256" key="1">
    <source>
        <dbReference type="ARBA" id="ARBA00008278"/>
    </source>
</evidence>
<dbReference type="GO" id="GO:0097039">
    <property type="term" value="P:protein linear polyubiquitination"/>
    <property type="evidence" value="ECO:0007669"/>
    <property type="project" value="TreeGrafter"/>
</dbReference>
<dbReference type="CDD" id="cd19815">
    <property type="entry name" value="Bbox1_HOIP"/>
    <property type="match status" value="1"/>
</dbReference>